<keyword evidence="4 11" id="KW-0430">Lectin</keyword>
<dbReference type="InterPro" id="IPR016186">
    <property type="entry name" value="C-type_lectin-like/link_sf"/>
</dbReference>
<evidence type="ECO:0000256" key="3">
    <source>
        <dbReference type="ARBA" id="ARBA00022729"/>
    </source>
</evidence>
<dbReference type="InterPro" id="IPR051505">
    <property type="entry name" value="C-type_lectin_domain"/>
</dbReference>
<dbReference type="PANTHER" id="PTHR14789:SF8">
    <property type="entry name" value="C-TYPE LECTIN DOMAIN FAMILY 14 MEMBER A PRECURSOR-RELATED"/>
    <property type="match status" value="1"/>
</dbReference>
<evidence type="ECO:0000256" key="8">
    <source>
        <dbReference type="SAM" id="Phobius"/>
    </source>
</evidence>
<evidence type="ECO:0000256" key="1">
    <source>
        <dbReference type="ARBA" id="ARBA00004479"/>
    </source>
</evidence>
<reference evidence="11 12" key="1">
    <citation type="submission" date="2019-02" db="EMBL/GenBank/DDBJ databases">
        <title>Opniocepnalus argus genome.</title>
        <authorList>
            <person name="Zhou C."/>
            <person name="Xiao S."/>
        </authorList>
    </citation>
    <scope>NUCLEOTIDE SEQUENCE [LARGE SCALE GENOMIC DNA]</scope>
    <source>
        <strain evidence="11">OARG1902GOOAL</strain>
        <tissue evidence="11">Muscle</tissue>
    </source>
</reference>
<sequence length="440" mass="48508">MTESEEMGSGRCSGWFYLWIIVLSRDLAADSTSLPHYSTEYAQVSFDQAVRNCSPGVLTSLATKDELSKVLNLVSVSVTPGNNFTFWVGLKKAKQCVDYNHRLRGFKWIGDNSEKSPEIRWTKEPLPTCTSVRCAALTGKLRGSTVTNWGLISISCKESYQFICKQTGQTSENKGTINKSSTTKPESTARGNKPIKPQPTKPATQKLEPLATEHKLPTQPQPDTDLKSTTGPELVRPQPGPSSVLMPGLESCQNPVIPGSRFLSLDPNNNSKIQVECWSTYQLELHCWGYPAVWRLPDNSPANFTTICQPCEAGLQKNAHGHCVDIKKCSRAPCTHTCLNMEDSYRCVCSDENGTLHEEDSEVCVESVTAENSSLLPVILIPVLVAVAVLVLLMVVVAVAVKCCLMRRSKKRVMKKAEKMAMRNKDSRESFATANEKTAT</sequence>
<dbReference type="InterPro" id="IPR001304">
    <property type="entry name" value="C-type_lectin-like"/>
</dbReference>
<dbReference type="Gene3D" id="3.10.100.10">
    <property type="entry name" value="Mannose-Binding Protein A, subunit A"/>
    <property type="match status" value="1"/>
</dbReference>
<feature type="region of interest" description="Disordered" evidence="7">
    <location>
        <begin position="416"/>
        <end position="440"/>
    </location>
</feature>
<dbReference type="PROSITE" id="PS50041">
    <property type="entry name" value="C_TYPE_LECTIN_2"/>
    <property type="match status" value="1"/>
</dbReference>
<dbReference type="InterPro" id="IPR016187">
    <property type="entry name" value="CTDL_fold"/>
</dbReference>
<feature type="compositionally biased region" description="Polar residues" evidence="7">
    <location>
        <begin position="171"/>
        <end position="190"/>
    </location>
</feature>
<feature type="chain" id="PRO_5026174595" evidence="9">
    <location>
        <begin position="30"/>
        <end position="440"/>
    </location>
</feature>
<gene>
    <name evidence="11" type="ORF">EXN66_Car016371</name>
</gene>
<keyword evidence="3 9" id="KW-0732">Signal</keyword>
<comment type="subcellular location">
    <subcellularLocation>
        <location evidence="1">Membrane</location>
        <topology evidence="1">Single-pass type I membrane protein</topology>
    </subcellularLocation>
</comment>
<evidence type="ECO:0000256" key="6">
    <source>
        <dbReference type="ARBA" id="ARBA00023136"/>
    </source>
</evidence>
<organism evidence="11 12">
    <name type="scientific">Channa argus</name>
    <name type="common">Northern snakehead</name>
    <name type="synonym">Ophicephalus argus</name>
    <dbReference type="NCBI Taxonomy" id="215402"/>
    <lineage>
        <taxon>Eukaryota</taxon>
        <taxon>Metazoa</taxon>
        <taxon>Chordata</taxon>
        <taxon>Craniata</taxon>
        <taxon>Vertebrata</taxon>
        <taxon>Euteleostomi</taxon>
        <taxon>Actinopterygii</taxon>
        <taxon>Neopterygii</taxon>
        <taxon>Teleostei</taxon>
        <taxon>Neoteleostei</taxon>
        <taxon>Acanthomorphata</taxon>
        <taxon>Anabantaria</taxon>
        <taxon>Anabantiformes</taxon>
        <taxon>Channoidei</taxon>
        <taxon>Channidae</taxon>
        <taxon>Channa</taxon>
    </lineage>
</organism>
<dbReference type="PANTHER" id="PTHR14789">
    <property type="entry name" value="CHONDROLECTIN VARIANT CHODLFDELTAE"/>
    <property type="match status" value="1"/>
</dbReference>
<dbReference type="Gene3D" id="2.10.25.10">
    <property type="entry name" value="Laminin"/>
    <property type="match status" value="1"/>
</dbReference>
<dbReference type="SUPFAM" id="SSF56436">
    <property type="entry name" value="C-type lectin-like"/>
    <property type="match status" value="1"/>
</dbReference>
<protein>
    <submittedName>
        <fullName evidence="11">C-type lectin domain family 14 member A Epidermal growth factor receptor 5</fullName>
    </submittedName>
</protein>
<evidence type="ECO:0000256" key="9">
    <source>
        <dbReference type="SAM" id="SignalP"/>
    </source>
</evidence>
<feature type="signal peptide" evidence="9">
    <location>
        <begin position="1"/>
        <end position="29"/>
    </location>
</feature>
<evidence type="ECO:0000313" key="11">
    <source>
        <dbReference type="EMBL" id="KAF3700683.1"/>
    </source>
</evidence>
<feature type="compositionally biased region" description="Polar residues" evidence="7">
    <location>
        <begin position="430"/>
        <end position="440"/>
    </location>
</feature>
<feature type="region of interest" description="Disordered" evidence="7">
    <location>
        <begin position="171"/>
        <end position="250"/>
    </location>
</feature>
<dbReference type="EMBL" id="CM015727">
    <property type="protein sequence ID" value="KAF3700683.1"/>
    <property type="molecule type" value="Genomic_DNA"/>
</dbReference>
<dbReference type="AlphaFoldDB" id="A0A6G1QEC6"/>
<evidence type="ECO:0000313" key="12">
    <source>
        <dbReference type="Proteomes" id="UP000503349"/>
    </source>
</evidence>
<keyword evidence="6 8" id="KW-0472">Membrane</keyword>
<accession>A0A6G1QEC6</accession>
<feature type="compositionally biased region" description="Basic and acidic residues" evidence="7">
    <location>
        <begin position="416"/>
        <end position="429"/>
    </location>
</feature>
<dbReference type="GO" id="GO:0030246">
    <property type="term" value="F:carbohydrate binding"/>
    <property type="evidence" value="ECO:0007669"/>
    <property type="project" value="UniProtKB-KW"/>
</dbReference>
<evidence type="ECO:0000256" key="5">
    <source>
        <dbReference type="ARBA" id="ARBA00022989"/>
    </source>
</evidence>
<dbReference type="Proteomes" id="UP000503349">
    <property type="component" value="Chromosome 16"/>
</dbReference>
<keyword evidence="2 8" id="KW-0812">Transmembrane</keyword>
<keyword evidence="5 8" id="KW-1133">Transmembrane helix</keyword>
<feature type="domain" description="C-type lectin" evidence="10">
    <location>
        <begin position="37"/>
        <end position="165"/>
    </location>
</feature>
<proteinExistence type="predicted"/>
<evidence type="ECO:0000256" key="2">
    <source>
        <dbReference type="ARBA" id="ARBA00022692"/>
    </source>
</evidence>
<evidence type="ECO:0000256" key="7">
    <source>
        <dbReference type="SAM" id="MobiDB-lite"/>
    </source>
</evidence>
<reference evidence="12" key="2">
    <citation type="submission" date="2019-02" db="EMBL/GenBank/DDBJ databases">
        <title>Opniocepnalus argus Var Kimnra genome.</title>
        <authorList>
            <person name="Zhou C."/>
            <person name="Xiao S."/>
        </authorList>
    </citation>
    <scope>NUCLEOTIDE SEQUENCE [LARGE SCALE GENOMIC DNA]</scope>
</reference>
<evidence type="ECO:0000259" key="10">
    <source>
        <dbReference type="PROSITE" id="PS50041"/>
    </source>
</evidence>
<dbReference type="GO" id="GO:0016020">
    <property type="term" value="C:membrane"/>
    <property type="evidence" value="ECO:0007669"/>
    <property type="project" value="UniProtKB-SubCell"/>
</dbReference>
<feature type="transmembrane region" description="Helical" evidence="8">
    <location>
        <begin position="379"/>
        <end position="405"/>
    </location>
</feature>
<evidence type="ECO:0000256" key="4">
    <source>
        <dbReference type="ARBA" id="ARBA00022734"/>
    </source>
</evidence>
<name>A0A6G1QEC6_CHAAH</name>
<keyword evidence="11" id="KW-0675">Receptor</keyword>
<keyword evidence="12" id="KW-1185">Reference proteome</keyword>